<gene>
    <name evidence="3" type="ORF">ACFSQ3_05105</name>
</gene>
<name>A0ABW5NI36_9SPHI</name>
<comment type="caution">
    <text evidence="3">The sequence shown here is derived from an EMBL/GenBank/DDBJ whole genome shotgun (WGS) entry which is preliminary data.</text>
</comment>
<evidence type="ECO:0000313" key="4">
    <source>
        <dbReference type="Proteomes" id="UP001597393"/>
    </source>
</evidence>
<reference evidence="4" key="1">
    <citation type="journal article" date="2019" name="Int. J. Syst. Evol. Microbiol.">
        <title>The Global Catalogue of Microorganisms (GCM) 10K type strain sequencing project: providing services to taxonomists for standard genome sequencing and annotation.</title>
        <authorList>
            <consortium name="The Broad Institute Genomics Platform"/>
            <consortium name="The Broad Institute Genome Sequencing Center for Infectious Disease"/>
            <person name="Wu L."/>
            <person name="Ma J."/>
        </authorList>
    </citation>
    <scope>NUCLEOTIDE SEQUENCE [LARGE SCALE GENOMIC DNA]</scope>
    <source>
        <strain evidence="4">KCTC 42248</strain>
    </source>
</reference>
<dbReference type="SUPFAM" id="SSF53756">
    <property type="entry name" value="UDP-Glycosyltransferase/glycogen phosphorylase"/>
    <property type="match status" value="1"/>
</dbReference>
<keyword evidence="3" id="KW-0808">Transferase</keyword>
<accession>A0ABW5NI36</accession>
<dbReference type="PANTHER" id="PTHR45947:SF3">
    <property type="entry name" value="SULFOQUINOVOSYL TRANSFERASE SQD2"/>
    <property type="match status" value="1"/>
</dbReference>
<dbReference type="EMBL" id="JBHUMA010000004">
    <property type="protein sequence ID" value="MFD2598323.1"/>
    <property type="molecule type" value="Genomic_DNA"/>
</dbReference>
<dbReference type="InterPro" id="IPR050194">
    <property type="entry name" value="Glycosyltransferase_grp1"/>
</dbReference>
<dbReference type="RefSeq" id="WP_380868126.1">
    <property type="nucleotide sequence ID" value="NZ_JBHUMA010000004.1"/>
</dbReference>
<evidence type="ECO:0000259" key="2">
    <source>
        <dbReference type="Pfam" id="PF13439"/>
    </source>
</evidence>
<organism evidence="3 4">
    <name type="scientific">Sphingobacterium corticis</name>
    <dbReference type="NCBI Taxonomy" id="1812823"/>
    <lineage>
        <taxon>Bacteria</taxon>
        <taxon>Pseudomonadati</taxon>
        <taxon>Bacteroidota</taxon>
        <taxon>Sphingobacteriia</taxon>
        <taxon>Sphingobacteriales</taxon>
        <taxon>Sphingobacteriaceae</taxon>
        <taxon>Sphingobacterium</taxon>
    </lineage>
</organism>
<evidence type="ECO:0000313" key="3">
    <source>
        <dbReference type="EMBL" id="MFD2598323.1"/>
    </source>
</evidence>
<sequence>MIKVLHVVTRLNVGGLTTFLMNYYKHIDRSRIKFDFVAIDTGQKHAYHDQFEKFGGKVFYMPSQFVQRGTFFVKLLRNGNYSVVHCHIEVQSGIYLLLAKLTGVPVRISHAHWSRENNGFQNRVLKFLLNRVVTLRAGASNIAIEAVVGKDYSTNSRVIHNAVDLEHFKFDESVRKHYRKSFNFGDNIIIGFVGRLTHQKNILFIIEILNTLVKQRDDIRLLVVGDGEDGSLFKKEIEDRDLAPFIYWLRERSDINELMNAMDILLLPSHYEGLPLVAVEAQAASLHVIASENVTRQVNLSSFISYEPIDIGSEFLWSKAIESIGKDYLRHSTTDVLTKAGFNIKEEAKNLLNLYENLVNGS</sequence>
<proteinExistence type="predicted"/>
<dbReference type="Proteomes" id="UP001597393">
    <property type="component" value="Unassembled WGS sequence"/>
</dbReference>
<protein>
    <submittedName>
        <fullName evidence="3">Glycosyltransferase</fullName>
        <ecNumber evidence="3">2.4.-.-</ecNumber>
    </submittedName>
</protein>
<dbReference type="Gene3D" id="3.40.50.2000">
    <property type="entry name" value="Glycogen Phosphorylase B"/>
    <property type="match status" value="2"/>
</dbReference>
<dbReference type="PANTHER" id="PTHR45947">
    <property type="entry name" value="SULFOQUINOVOSYL TRANSFERASE SQD2"/>
    <property type="match status" value="1"/>
</dbReference>
<dbReference type="InterPro" id="IPR001296">
    <property type="entry name" value="Glyco_trans_1"/>
</dbReference>
<keyword evidence="3" id="KW-0328">Glycosyltransferase</keyword>
<dbReference type="Pfam" id="PF00534">
    <property type="entry name" value="Glycos_transf_1"/>
    <property type="match status" value="1"/>
</dbReference>
<feature type="domain" description="Glycosyltransferase subfamily 4-like N-terminal" evidence="2">
    <location>
        <begin position="13"/>
        <end position="166"/>
    </location>
</feature>
<dbReference type="GO" id="GO:0016757">
    <property type="term" value="F:glycosyltransferase activity"/>
    <property type="evidence" value="ECO:0007669"/>
    <property type="project" value="UniProtKB-KW"/>
</dbReference>
<evidence type="ECO:0000259" key="1">
    <source>
        <dbReference type="Pfam" id="PF00534"/>
    </source>
</evidence>
<dbReference type="EC" id="2.4.-.-" evidence="3"/>
<keyword evidence="4" id="KW-1185">Reference proteome</keyword>
<dbReference type="Pfam" id="PF13439">
    <property type="entry name" value="Glyco_transf_4"/>
    <property type="match status" value="1"/>
</dbReference>
<feature type="domain" description="Glycosyl transferase family 1" evidence="1">
    <location>
        <begin position="178"/>
        <end position="292"/>
    </location>
</feature>
<dbReference type="InterPro" id="IPR028098">
    <property type="entry name" value="Glyco_trans_4-like_N"/>
</dbReference>